<evidence type="ECO:0000313" key="3">
    <source>
        <dbReference type="EMBL" id="KAE9983183.1"/>
    </source>
</evidence>
<feature type="domain" description="DUF7726" evidence="2">
    <location>
        <begin position="187"/>
        <end position="254"/>
    </location>
</feature>
<feature type="domain" description="DUF7726" evidence="2">
    <location>
        <begin position="313"/>
        <end position="393"/>
    </location>
</feature>
<feature type="region of interest" description="Disordered" evidence="1">
    <location>
        <begin position="1"/>
        <end position="120"/>
    </location>
</feature>
<evidence type="ECO:0000259" key="2">
    <source>
        <dbReference type="Pfam" id="PF24852"/>
    </source>
</evidence>
<accession>A0A8H3Z4R8</accession>
<evidence type="ECO:0000256" key="1">
    <source>
        <dbReference type="SAM" id="MobiDB-lite"/>
    </source>
</evidence>
<reference evidence="3 4" key="1">
    <citation type="submission" date="2019-11" db="EMBL/GenBank/DDBJ databases">
        <title>Venturia inaequalis Genome Resource.</title>
        <authorList>
            <person name="Lichtner F.J."/>
        </authorList>
    </citation>
    <scope>NUCLEOTIDE SEQUENCE [LARGE SCALE GENOMIC DNA]</scope>
    <source>
        <strain evidence="3">Bline_iso_100314</strain>
    </source>
</reference>
<dbReference type="AlphaFoldDB" id="A0A8H3Z4R8"/>
<comment type="caution">
    <text evidence="3">The sequence shown here is derived from an EMBL/GenBank/DDBJ whole genome shotgun (WGS) entry which is preliminary data.</text>
</comment>
<proteinExistence type="predicted"/>
<evidence type="ECO:0000313" key="4">
    <source>
        <dbReference type="Proteomes" id="UP000433883"/>
    </source>
</evidence>
<dbReference type="PANTHER" id="PTHR42339">
    <property type="entry name" value="HISTONE H1"/>
    <property type="match status" value="1"/>
</dbReference>
<dbReference type="InterPro" id="IPR056143">
    <property type="entry name" value="DUF7726"/>
</dbReference>
<feature type="compositionally biased region" description="Polar residues" evidence="1">
    <location>
        <begin position="107"/>
        <end position="116"/>
    </location>
</feature>
<name>A0A8H3Z4R8_VENIN</name>
<feature type="region of interest" description="Disordered" evidence="1">
    <location>
        <begin position="257"/>
        <end position="305"/>
    </location>
</feature>
<feature type="compositionally biased region" description="Low complexity" evidence="1">
    <location>
        <begin position="80"/>
        <end position="91"/>
    </location>
</feature>
<protein>
    <recommendedName>
        <fullName evidence="2">DUF7726 domain-containing protein</fullName>
    </recommendedName>
</protein>
<feature type="compositionally biased region" description="Polar residues" evidence="1">
    <location>
        <begin position="18"/>
        <end position="37"/>
    </location>
</feature>
<dbReference type="Proteomes" id="UP000433883">
    <property type="component" value="Unassembled WGS sequence"/>
</dbReference>
<organism evidence="3 4">
    <name type="scientific">Venturia inaequalis</name>
    <name type="common">Apple scab fungus</name>
    <dbReference type="NCBI Taxonomy" id="5025"/>
    <lineage>
        <taxon>Eukaryota</taxon>
        <taxon>Fungi</taxon>
        <taxon>Dikarya</taxon>
        <taxon>Ascomycota</taxon>
        <taxon>Pezizomycotina</taxon>
        <taxon>Dothideomycetes</taxon>
        <taxon>Pleosporomycetidae</taxon>
        <taxon>Venturiales</taxon>
        <taxon>Venturiaceae</taxon>
        <taxon>Venturia</taxon>
    </lineage>
</organism>
<dbReference type="Pfam" id="PF24852">
    <property type="entry name" value="DUF7726"/>
    <property type="match status" value="2"/>
</dbReference>
<sequence>MAAPIPPRANIMRVSSILAESSPSKYNPTTQTAQPQSDKPEAPTAMSSSSFTPVNTNRPPRIQPLPSLFQTPHQPATEAPLQVIQPVQGIPPVQPLPAIQPSPSEQPPVQMQQATDGTAPAAQLAQPIHPVPSATAIIPRSATDRRYAHERYFDQKRDFEAAQKAAGIAPTPFREITADDLEDMEPDMSPQLVRNKLNELFDVEKYGKGKFCEKRGTTNKSLNTFMKMTGSNGRQTSAYEAGWKFFKLRQLNEKFAKEMEKAQQPKKRKSAGGEEGAPPAKAAKTASGKSAAQPPHVDISDIHLPGEDTDSVEVYDTCDDIRSKITPYLALPSVTAASFLRSICAQYHLKPRSIQSKQLTDFRNKRGAEAGNTSAVFYGSYVFFEKIRIKEGKPKTAKRLENEREYKGGGVDIKHAERGGASVPPNLLILDFKVTLAS</sequence>
<dbReference type="EMBL" id="WNWQ01000032">
    <property type="protein sequence ID" value="KAE9983183.1"/>
    <property type="molecule type" value="Genomic_DNA"/>
</dbReference>
<feature type="compositionally biased region" description="Low complexity" evidence="1">
    <location>
        <begin position="276"/>
        <end position="292"/>
    </location>
</feature>
<dbReference type="PANTHER" id="PTHR42339:SF1">
    <property type="entry name" value="HISTONE H1"/>
    <property type="match status" value="1"/>
</dbReference>
<feature type="compositionally biased region" description="Polar residues" evidence="1">
    <location>
        <begin position="45"/>
        <end position="58"/>
    </location>
</feature>
<feature type="compositionally biased region" description="Pro residues" evidence="1">
    <location>
        <begin position="92"/>
        <end position="106"/>
    </location>
</feature>
<gene>
    <name evidence="3" type="ORF">BLS_004812</name>
</gene>